<dbReference type="OrthoDB" id="267914at2"/>
<dbReference type="GO" id="GO:0003676">
    <property type="term" value="F:nucleic acid binding"/>
    <property type="evidence" value="ECO:0007669"/>
    <property type="project" value="InterPro"/>
</dbReference>
<dbReference type="Gene3D" id="3.40.50.150">
    <property type="entry name" value="Vaccinia Virus protein VP39"/>
    <property type="match status" value="1"/>
</dbReference>
<dbReference type="GO" id="GO:0032259">
    <property type="term" value="P:methylation"/>
    <property type="evidence" value="ECO:0007669"/>
    <property type="project" value="UniProtKB-KW"/>
</dbReference>
<dbReference type="RefSeq" id="WP_089374722.1">
    <property type="nucleotide sequence ID" value="NZ_FZOA01000002.1"/>
</dbReference>
<dbReference type="EMBL" id="FZOA01000002">
    <property type="protein sequence ID" value="SNR70050.1"/>
    <property type="molecule type" value="Genomic_DNA"/>
</dbReference>
<keyword evidence="1" id="KW-0489">Methyltransferase</keyword>
<dbReference type="Pfam" id="PF06325">
    <property type="entry name" value="PrmA"/>
    <property type="match status" value="1"/>
</dbReference>
<dbReference type="CDD" id="cd02440">
    <property type="entry name" value="AdoMet_MTases"/>
    <property type="match status" value="1"/>
</dbReference>
<dbReference type="GO" id="GO:0036009">
    <property type="term" value="F:protein-glutamine N-methyltransferase activity"/>
    <property type="evidence" value="ECO:0007669"/>
    <property type="project" value="TreeGrafter"/>
</dbReference>
<keyword evidence="2" id="KW-1185">Reference proteome</keyword>
<name>A0A238YG48_9PROT</name>
<dbReference type="InterPro" id="IPR002052">
    <property type="entry name" value="DNA_methylase_N6_adenine_CS"/>
</dbReference>
<dbReference type="PANTHER" id="PTHR18895:SF74">
    <property type="entry name" value="MTRF1L RELEASE FACTOR GLUTAMINE METHYLTRANSFERASE"/>
    <property type="match status" value="1"/>
</dbReference>
<dbReference type="Proteomes" id="UP000198305">
    <property type="component" value="Unassembled WGS sequence"/>
</dbReference>
<evidence type="ECO:0000313" key="1">
    <source>
        <dbReference type="EMBL" id="SNR70050.1"/>
    </source>
</evidence>
<dbReference type="PROSITE" id="PS00092">
    <property type="entry name" value="N6_MTASE"/>
    <property type="match status" value="1"/>
</dbReference>
<organism evidence="1 2">
    <name type="scientific">Methylobacillus rhizosphaerae</name>
    <dbReference type="NCBI Taxonomy" id="551994"/>
    <lineage>
        <taxon>Bacteria</taxon>
        <taxon>Pseudomonadati</taxon>
        <taxon>Pseudomonadota</taxon>
        <taxon>Betaproteobacteria</taxon>
        <taxon>Nitrosomonadales</taxon>
        <taxon>Methylophilaceae</taxon>
        <taxon>Methylobacillus</taxon>
    </lineage>
</organism>
<dbReference type="InterPro" id="IPR050320">
    <property type="entry name" value="N5-glutamine_MTase"/>
</dbReference>
<accession>A0A238YG48</accession>
<proteinExistence type="predicted"/>
<keyword evidence="1" id="KW-0808">Transferase</keyword>
<dbReference type="AlphaFoldDB" id="A0A238YG48"/>
<protein>
    <submittedName>
        <fullName evidence="1">Methylase of polypeptide chain release factors</fullName>
    </submittedName>
</protein>
<evidence type="ECO:0000313" key="2">
    <source>
        <dbReference type="Proteomes" id="UP000198305"/>
    </source>
</evidence>
<dbReference type="InterPro" id="IPR029063">
    <property type="entry name" value="SAM-dependent_MTases_sf"/>
</dbReference>
<reference evidence="2" key="1">
    <citation type="submission" date="2017-06" db="EMBL/GenBank/DDBJ databases">
        <authorList>
            <person name="Varghese N."/>
            <person name="Submissions S."/>
        </authorList>
    </citation>
    <scope>NUCLEOTIDE SEQUENCE [LARGE SCALE GENOMIC DNA]</scope>
    <source>
        <strain evidence="2">Ca-68</strain>
    </source>
</reference>
<dbReference type="PANTHER" id="PTHR18895">
    <property type="entry name" value="HEMK METHYLTRANSFERASE"/>
    <property type="match status" value="1"/>
</dbReference>
<sequence length="368" mass="40731">MVVWQEDAQEHRALWRSGNHSKAPVRVQVVDDTIRADQAYRLACEGTALLWRGDFQNARQLLQAMTRRMERKPAKTSTQAAEAFHLHRQAQAQRARVLGMLLVELEADYSIALRRAPDAREACQQVYGDAGQSSLISLRELQGLIGACEWRKKGVEVPALNARIHPYYGVFSPVRGEYVDLVAQAPLPDDTLAFDIGTGSGVLAAVLARRGVKKVLATDQDDRALACARENMQRLGLAQQVELLACNLFPEGRAPLIVCNPPWIPARPNAAIEYAIYDPDSAMLKGFLNGVVAHLAPGGEAWLILSDIAEHLGLRSRQQLLDMIANAGLNVRDRLDIKPRHSRAHDASDPLHQARYAEVTSLWRLIAA</sequence>
<gene>
    <name evidence="1" type="ORF">SAMN05192560_0572</name>
</gene>
<dbReference type="SUPFAM" id="SSF53335">
    <property type="entry name" value="S-adenosyl-L-methionine-dependent methyltransferases"/>
    <property type="match status" value="1"/>
</dbReference>